<evidence type="ECO:0000313" key="2">
    <source>
        <dbReference type="EMBL" id="KAF7374552.1"/>
    </source>
</evidence>
<accession>A0A8H6ZBG9</accession>
<dbReference type="Proteomes" id="UP000623467">
    <property type="component" value="Unassembled WGS sequence"/>
</dbReference>
<feature type="transmembrane region" description="Helical" evidence="1">
    <location>
        <begin position="291"/>
        <end position="313"/>
    </location>
</feature>
<feature type="transmembrane region" description="Helical" evidence="1">
    <location>
        <begin position="84"/>
        <end position="105"/>
    </location>
</feature>
<organism evidence="2 3">
    <name type="scientific">Mycena sanguinolenta</name>
    <dbReference type="NCBI Taxonomy" id="230812"/>
    <lineage>
        <taxon>Eukaryota</taxon>
        <taxon>Fungi</taxon>
        <taxon>Dikarya</taxon>
        <taxon>Basidiomycota</taxon>
        <taxon>Agaricomycotina</taxon>
        <taxon>Agaricomycetes</taxon>
        <taxon>Agaricomycetidae</taxon>
        <taxon>Agaricales</taxon>
        <taxon>Marasmiineae</taxon>
        <taxon>Mycenaceae</taxon>
        <taxon>Mycena</taxon>
    </lineage>
</organism>
<name>A0A8H6ZBG9_9AGAR</name>
<gene>
    <name evidence="2" type="ORF">MSAN_00339800</name>
</gene>
<reference evidence="2" key="1">
    <citation type="submission" date="2020-05" db="EMBL/GenBank/DDBJ databases">
        <title>Mycena genomes resolve the evolution of fungal bioluminescence.</title>
        <authorList>
            <person name="Tsai I.J."/>
        </authorList>
    </citation>
    <scope>NUCLEOTIDE SEQUENCE</scope>
    <source>
        <strain evidence="2">160909Yilan</strain>
    </source>
</reference>
<dbReference type="OrthoDB" id="3174319at2759"/>
<sequence length="368" mass="40782">MPEPNSTAVSFGELVGSSDIWAFSYTRVTNVVGILASLLHGANAFLRLQISSVALPPACLLNPVDLTVNFYDRHDTRRALPIRVIFGSIYVLCTVAWAVDVLVLWEEAHQHRFSRTSTSSQQISEAGGALIGILFKLATAREACAVVTQYLFSDVLSLWRIYVVYGRPRWLRLTALSISVSSSALYIVDEVLRSQEVGSTGFKVAFTVVTLSVRGSAQVFSSLFIAKIIRKHQHEMKGLFPTYKDPSRRSRLATISVLYAILAMGLVYSCFWIAFVAGDILSLSSGDWKTWFLYIDALMCHISGIFPTLSLIVRAELISEHDATDVSRLVNTSMHFEPKADTEHREHLELARSSQGIQSSGHTDSYAP</sequence>
<keyword evidence="1" id="KW-0472">Membrane</keyword>
<dbReference type="AlphaFoldDB" id="A0A8H6ZBG9"/>
<feature type="transmembrane region" description="Helical" evidence="1">
    <location>
        <begin position="208"/>
        <end position="229"/>
    </location>
</feature>
<protein>
    <submittedName>
        <fullName evidence="2">Uncharacterized protein</fullName>
    </submittedName>
</protein>
<feature type="transmembrane region" description="Helical" evidence="1">
    <location>
        <begin position="20"/>
        <end position="39"/>
    </location>
</feature>
<feature type="transmembrane region" description="Helical" evidence="1">
    <location>
        <begin position="250"/>
        <end position="275"/>
    </location>
</feature>
<proteinExistence type="predicted"/>
<evidence type="ECO:0000313" key="3">
    <source>
        <dbReference type="Proteomes" id="UP000623467"/>
    </source>
</evidence>
<evidence type="ECO:0000256" key="1">
    <source>
        <dbReference type="SAM" id="Phobius"/>
    </source>
</evidence>
<keyword evidence="1" id="KW-0812">Transmembrane</keyword>
<dbReference type="EMBL" id="JACAZH010000002">
    <property type="protein sequence ID" value="KAF7374552.1"/>
    <property type="molecule type" value="Genomic_DNA"/>
</dbReference>
<keyword evidence="1" id="KW-1133">Transmembrane helix</keyword>
<comment type="caution">
    <text evidence="2">The sequence shown here is derived from an EMBL/GenBank/DDBJ whole genome shotgun (WGS) entry which is preliminary data.</text>
</comment>
<keyword evidence="3" id="KW-1185">Reference proteome</keyword>